<dbReference type="PROSITE" id="PS51318">
    <property type="entry name" value="TAT"/>
    <property type="match status" value="1"/>
</dbReference>
<dbReference type="InterPro" id="IPR006311">
    <property type="entry name" value="TAT_signal"/>
</dbReference>
<evidence type="ECO:0000313" key="4">
    <source>
        <dbReference type="EMBL" id="OAA70938.1"/>
    </source>
</evidence>
<keyword evidence="3" id="KW-0732">Signal</keyword>
<feature type="region of interest" description="Disordered" evidence="1">
    <location>
        <begin position="303"/>
        <end position="346"/>
    </location>
</feature>
<evidence type="ECO:0000256" key="2">
    <source>
        <dbReference type="SAM" id="Phobius"/>
    </source>
</evidence>
<evidence type="ECO:0000313" key="5">
    <source>
        <dbReference type="Proteomes" id="UP000076881"/>
    </source>
</evidence>
<feature type="compositionally biased region" description="Basic and acidic residues" evidence="1">
    <location>
        <begin position="303"/>
        <end position="340"/>
    </location>
</feature>
<evidence type="ECO:0000256" key="3">
    <source>
        <dbReference type="SAM" id="SignalP"/>
    </source>
</evidence>
<dbReference type="OrthoDB" id="4526039at2759"/>
<name>A0A168C4X6_CORDF</name>
<keyword evidence="5" id="KW-1185">Reference proteome</keyword>
<accession>A0A168C4X6</accession>
<reference evidence="4 5" key="1">
    <citation type="journal article" date="2016" name="Genome Biol. Evol.">
        <title>Divergent and convergent evolution of fungal pathogenicity.</title>
        <authorList>
            <person name="Shang Y."/>
            <person name="Xiao G."/>
            <person name="Zheng P."/>
            <person name="Cen K."/>
            <person name="Zhan S."/>
            <person name="Wang C."/>
        </authorList>
    </citation>
    <scope>NUCLEOTIDE SEQUENCE [LARGE SCALE GENOMIC DNA]</scope>
    <source>
        <strain evidence="4 5">RCEF 1005</strain>
    </source>
</reference>
<feature type="chain" id="PRO_5007895832" evidence="3">
    <location>
        <begin position="20"/>
        <end position="364"/>
    </location>
</feature>
<comment type="caution">
    <text evidence="4">The sequence shown here is derived from an EMBL/GenBank/DDBJ whole genome shotgun (WGS) entry which is preliminary data.</text>
</comment>
<feature type="signal peptide" evidence="3">
    <location>
        <begin position="1"/>
        <end position="19"/>
    </location>
</feature>
<keyword evidence="2" id="KW-0812">Transmembrane</keyword>
<proteinExistence type="predicted"/>
<evidence type="ECO:0000256" key="1">
    <source>
        <dbReference type="SAM" id="MobiDB-lite"/>
    </source>
</evidence>
<dbReference type="EMBL" id="AZHF01000009">
    <property type="protein sequence ID" value="OAA70938.1"/>
    <property type="molecule type" value="Genomic_DNA"/>
</dbReference>
<sequence>MRVTRRSLLLGALLPALGAAFGGTLEPNGGLYPLDAGMKQWKDAVAWSNASASYTITGRDVTKPFPSSEMDGWTINITAVDLSPFELGWDLKIMAPPSLYSRVDPNSIANKTVAQNVRNANGMVITNVDPSWFFCAFVSLSGSSFSNSSTSNNPSNKATKPDGDCSPFLSQSCIEAIEKKASTSYSTMDSLPANPYGARGDCGGFILPKECGDPYWDFGGDVWNRLEAPVKYMTGATTLMDGWEYARDKDAEKIDPVPSDGPLMWKSITEEFVAVVTMFGMYKNVISPDTVEPGFARLSCVRPEPHVQGKGKEGQVPGDEKGGGENDEKGDEKSDQKGDQKGNGAGTVSAASMFIVAVVFVLLL</sequence>
<dbReference type="Proteomes" id="UP000076881">
    <property type="component" value="Unassembled WGS sequence"/>
</dbReference>
<keyword evidence="2" id="KW-0472">Membrane</keyword>
<protein>
    <submittedName>
        <fullName evidence="4">Twin-arginine translocation pathway, signal sequence</fullName>
    </submittedName>
</protein>
<gene>
    <name evidence="4" type="ORF">LEL_09529</name>
</gene>
<feature type="transmembrane region" description="Helical" evidence="2">
    <location>
        <begin position="344"/>
        <end position="363"/>
    </location>
</feature>
<dbReference type="AlphaFoldDB" id="A0A168C4X6"/>
<organism evidence="4 5">
    <name type="scientific">Akanthomyces lecanii RCEF 1005</name>
    <dbReference type="NCBI Taxonomy" id="1081108"/>
    <lineage>
        <taxon>Eukaryota</taxon>
        <taxon>Fungi</taxon>
        <taxon>Dikarya</taxon>
        <taxon>Ascomycota</taxon>
        <taxon>Pezizomycotina</taxon>
        <taxon>Sordariomycetes</taxon>
        <taxon>Hypocreomycetidae</taxon>
        <taxon>Hypocreales</taxon>
        <taxon>Cordycipitaceae</taxon>
        <taxon>Akanthomyces</taxon>
        <taxon>Cordyceps confragosa</taxon>
    </lineage>
</organism>
<keyword evidence="2" id="KW-1133">Transmembrane helix</keyword>